<sequence>MDNLIRLDREQQQQLDHEKVQARKQLLAMPPFEAQKIAASSIYSSHWSVAPQNLTWDESLSLIDDDFTDS</sequence>
<accession>A0A2T1LQD0</accession>
<organism evidence="1 2">
    <name type="scientific">Aphanothece hegewaldii CCALA 016</name>
    <dbReference type="NCBI Taxonomy" id="2107694"/>
    <lineage>
        <taxon>Bacteria</taxon>
        <taxon>Bacillati</taxon>
        <taxon>Cyanobacteriota</taxon>
        <taxon>Cyanophyceae</taxon>
        <taxon>Oscillatoriophycideae</taxon>
        <taxon>Chroococcales</taxon>
        <taxon>Aphanothecaceae</taxon>
        <taxon>Aphanothece</taxon>
    </lineage>
</organism>
<keyword evidence="2" id="KW-1185">Reference proteome</keyword>
<name>A0A2T1LQD0_9CHRO</name>
<dbReference type="EMBL" id="PXOH01000097">
    <property type="protein sequence ID" value="PSF26708.1"/>
    <property type="molecule type" value="Genomic_DNA"/>
</dbReference>
<protein>
    <submittedName>
        <fullName evidence="1">Uncharacterized protein</fullName>
    </submittedName>
</protein>
<evidence type="ECO:0000313" key="2">
    <source>
        <dbReference type="Proteomes" id="UP000239001"/>
    </source>
</evidence>
<dbReference type="AlphaFoldDB" id="A0A2T1LQD0"/>
<evidence type="ECO:0000313" key="1">
    <source>
        <dbReference type="EMBL" id="PSF26708.1"/>
    </source>
</evidence>
<reference evidence="1 2" key="1">
    <citation type="submission" date="2018-03" db="EMBL/GenBank/DDBJ databases">
        <title>The ancient ancestry and fast evolution of plastids.</title>
        <authorList>
            <person name="Moore K.R."/>
            <person name="Magnabosco C."/>
            <person name="Momper L."/>
            <person name="Gold D.A."/>
            <person name="Bosak T."/>
            <person name="Fournier G.P."/>
        </authorList>
    </citation>
    <scope>NUCLEOTIDE SEQUENCE [LARGE SCALE GENOMIC DNA]</scope>
    <source>
        <strain evidence="1 2">CCALA 016</strain>
    </source>
</reference>
<proteinExistence type="predicted"/>
<dbReference type="Proteomes" id="UP000239001">
    <property type="component" value="Unassembled WGS sequence"/>
</dbReference>
<reference evidence="1 2" key="2">
    <citation type="submission" date="2018-03" db="EMBL/GenBank/DDBJ databases">
        <authorList>
            <person name="Keele B.F."/>
        </authorList>
    </citation>
    <scope>NUCLEOTIDE SEQUENCE [LARGE SCALE GENOMIC DNA]</scope>
    <source>
        <strain evidence="1 2">CCALA 016</strain>
    </source>
</reference>
<dbReference type="OrthoDB" id="9882221at2"/>
<dbReference type="RefSeq" id="WP_106459620.1">
    <property type="nucleotide sequence ID" value="NZ_PXOH01000097.1"/>
</dbReference>
<comment type="caution">
    <text evidence="1">The sequence shown here is derived from an EMBL/GenBank/DDBJ whole genome shotgun (WGS) entry which is preliminary data.</text>
</comment>
<gene>
    <name evidence="1" type="ORF">C7H19_25100</name>
</gene>